<dbReference type="InterPro" id="IPR008928">
    <property type="entry name" value="6-hairpin_glycosidase_sf"/>
</dbReference>
<feature type="domain" description="Glycosyl hydrolase family 95 catalytic" evidence="3">
    <location>
        <begin position="273"/>
        <end position="678"/>
    </location>
</feature>
<dbReference type="InterPro" id="IPR012341">
    <property type="entry name" value="6hp_glycosidase-like_sf"/>
</dbReference>
<evidence type="ECO:0000259" key="1">
    <source>
        <dbReference type="Pfam" id="PF14498"/>
    </source>
</evidence>
<keyword evidence="5" id="KW-1185">Reference proteome</keyword>
<dbReference type="Pfam" id="PF21307">
    <property type="entry name" value="Glyco_hydro_95_C"/>
    <property type="match status" value="1"/>
</dbReference>
<dbReference type="HOGENOM" id="CLU_004617_2_2_1"/>
<reference evidence="5" key="2">
    <citation type="submission" date="2015-01" db="EMBL/GenBank/DDBJ databases">
        <title>Evolutionary Origins and Diversification of the Mycorrhizal Mutualists.</title>
        <authorList>
            <consortium name="DOE Joint Genome Institute"/>
            <consortium name="Mycorrhizal Genomics Consortium"/>
            <person name="Kohler A."/>
            <person name="Kuo A."/>
            <person name="Nagy L.G."/>
            <person name="Floudas D."/>
            <person name="Copeland A."/>
            <person name="Barry K.W."/>
            <person name="Cichocki N."/>
            <person name="Veneault-Fourrey C."/>
            <person name="LaButti K."/>
            <person name="Lindquist E.A."/>
            <person name="Lipzen A."/>
            <person name="Lundell T."/>
            <person name="Morin E."/>
            <person name="Murat C."/>
            <person name="Riley R."/>
            <person name="Ohm R."/>
            <person name="Sun H."/>
            <person name="Tunlid A."/>
            <person name="Henrissat B."/>
            <person name="Grigoriev I.V."/>
            <person name="Hibbett D.S."/>
            <person name="Martin F."/>
        </authorList>
    </citation>
    <scope>NUCLEOTIDE SEQUENCE [LARGE SCALE GENOMIC DNA]</scope>
    <source>
        <strain evidence="5">Zn</strain>
    </source>
</reference>
<dbReference type="Proteomes" id="UP000054321">
    <property type="component" value="Unassembled WGS sequence"/>
</dbReference>
<dbReference type="GO" id="GO:0005975">
    <property type="term" value="P:carbohydrate metabolic process"/>
    <property type="evidence" value="ECO:0007669"/>
    <property type="project" value="InterPro"/>
</dbReference>
<dbReference type="AlphaFoldDB" id="A0A0C3HI30"/>
<evidence type="ECO:0000313" key="4">
    <source>
        <dbReference type="EMBL" id="KIN02745.1"/>
    </source>
</evidence>
<dbReference type="InterPro" id="IPR049053">
    <property type="entry name" value="AFCA-like_C"/>
</dbReference>
<dbReference type="GO" id="GO:0004560">
    <property type="term" value="F:alpha-L-fucosidase activity"/>
    <property type="evidence" value="ECO:0007669"/>
    <property type="project" value="InterPro"/>
</dbReference>
<dbReference type="Pfam" id="PF14498">
    <property type="entry name" value="Glyco_hyd_65N_2"/>
    <property type="match status" value="1"/>
</dbReference>
<dbReference type="PANTHER" id="PTHR31084">
    <property type="entry name" value="ALPHA-L-FUCOSIDASE 2"/>
    <property type="match status" value="1"/>
</dbReference>
<dbReference type="Gene3D" id="1.50.10.10">
    <property type="match status" value="1"/>
</dbReference>
<dbReference type="EMBL" id="KN832874">
    <property type="protein sequence ID" value="KIN02745.1"/>
    <property type="molecule type" value="Genomic_DNA"/>
</dbReference>
<sequence>MHEDSSPCSTLYYTAPASEWSEALPIGNGRLGAMVYGRTSTELLQLNENSVWYGGPQDRTPRDALKNLPRLRELIRTGQHTEAEKLVRRAFFATPQSQRHYEPLGSLTLEFGHEEQSINNYSRSLDLETAVSSVQYVHNGINYSRSLFASHPDNVLVIQLEASEKTEVTLRLTRMSEREYETNEFVDSIIAHNVGTDGRIAMQATAGGGKGAISACCVVQARCENDGVIEAIGNCLVIESRRVTIVISAQTSFRHSDYHEKAVAHAQLALDQKQLRERHIKDYRALYSRLQLQLSSDSTNDKMPPPTNEWLLSSGSPDPSIVVLYHNFGRYLLLSCSRPGPKSLPATLQGLWNPSFQPAWGSKYTININTEMNYWPVNVCDLTECEQPLFEHLERVAERGKRTAEIMYGCRGWLAHHNTDIWADTDPQDRYMPSTLWPLGGAWLCYHIWESYAFHGNKEFLRKMFPILRGCVEFLVDFLIKDSTGQHFVTNPSLSPENTFLNEAGARGILCEGSTIDIQIGDAIFGAFIDSVSELEIFDDLLETVKSYRTKLPPMKVGSLGQLQEWQRDYREVELGHRHTSHLWGLYPGNSITRQETPDLATASEVTLRRRAENGGGHTGWSRAWLINLHARLGDAKGSLEHIHRLLKDSTLPNLLDNHPPFQIDGNFGGCAGIIEMLIQSHNGKIQLLPACPWMSGSLKGVRARGGFQIDFAWEDGKINEPVVVKSHTGKKGCIVFPDGSTVQIKEEKGVHLITSK</sequence>
<proteinExistence type="predicted"/>
<dbReference type="InterPro" id="IPR027414">
    <property type="entry name" value="GH95_N_dom"/>
</dbReference>
<dbReference type="InterPro" id="IPR016518">
    <property type="entry name" value="Alpha-L-fucosidase"/>
</dbReference>
<name>A0A0C3HI30_OIDMZ</name>
<dbReference type="InterPro" id="IPR054363">
    <property type="entry name" value="GH95_cat"/>
</dbReference>
<evidence type="ECO:0000313" key="5">
    <source>
        <dbReference type="Proteomes" id="UP000054321"/>
    </source>
</evidence>
<dbReference type="PIRSF" id="PIRSF007663">
    <property type="entry name" value="UCP007663"/>
    <property type="match status" value="1"/>
</dbReference>
<accession>A0A0C3HI30</accession>
<dbReference type="PANTHER" id="PTHR31084:SF18">
    <property type="entry name" value="GLYCOSYL HYDROLASE FAMILY 95 N-TERMINAL DOMAIN-CONTAINING PROTEIN"/>
    <property type="match status" value="1"/>
</dbReference>
<reference evidence="4 5" key="1">
    <citation type="submission" date="2014-04" db="EMBL/GenBank/DDBJ databases">
        <authorList>
            <consortium name="DOE Joint Genome Institute"/>
            <person name="Kuo A."/>
            <person name="Martino E."/>
            <person name="Perotto S."/>
            <person name="Kohler A."/>
            <person name="Nagy L.G."/>
            <person name="Floudas D."/>
            <person name="Copeland A."/>
            <person name="Barry K.W."/>
            <person name="Cichocki N."/>
            <person name="Veneault-Fourrey C."/>
            <person name="LaButti K."/>
            <person name="Lindquist E.A."/>
            <person name="Lipzen A."/>
            <person name="Lundell T."/>
            <person name="Morin E."/>
            <person name="Murat C."/>
            <person name="Sun H."/>
            <person name="Tunlid A."/>
            <person name="Henrissat B."/>
            <person name="Grigoriev I.V."/>
            <person name="Hibbett D.S."/>
            <person name="Martin F."/>
            <person name="Nordberg H.P."/>
            <person name="Cantor M.N."/>
            <person name="Hua S.X."/>
        </authorList>
    </citation>
    <scope>NUCLEOTIDE SEQUENCE [LARGE SCALE GENOMIC DNA]</scope>
    <source>
        <strain evidence="4 5">Zn</strain>
    </source>
</reference>
<keyword evidence="4" id="KW-0378">Hydrolase</keyword>
<dbReference type="Pfam" id="PF22124">
    <property type="entry name" value="Glyco_hydro_95_cat"/>
    <property type="match status" value="1"/>
</dbReference>
<dbReference type="OrthoDB" id="2848340at2759"/>
<dbReference type="FunFam" id="1.50.10.10:FF:000028">
    <property type="entry name" value="Alpha-L-fucosidase 2"/>
    <property type="match status" value="1"/>
</dbReference>
<protein>
    <submittedName>
        <fullName evidence="4">Glycoside hydrolase family 95 protein</fullName>
    </submittedName>
</protein>
<evidence type="ECO:0000259" key="3">
    <source>
        <dbReference type="Pfam" id="PF22124"/>
    </source>
</evidence>
<evidence type="ECO:0000259" key="2">
    <source>
        <dbReference type="Pfam" id="PF21307"/>
    </source>
</evidence>
<feature type="domain" description="Glycosyl hydrolase family 95 N-terminal" evidence="1">
    <location>
        <begin position="11"/>
        <end position="255"/>
    </location>
</feature>
<dbReference type="InParanoid" id="A0A0C3HI30"/>
<dbReference type="SUPFAM" id="SSF48208">
    <property type="entry name" value="Six-hairpin glycosidases"/>
    <property type="match status" value="1"/>
</dbReference>
<feature type="domain" description="Alpha fucosidase A-like C-terminal" evidence="2">
    <location>
        <begin position="680"/>
        <end position="747"/>
    </location>
</feature>
<gene>
    <name evidence="4" type="ORF">OIDMADRAFT_178626</name>
</gene>
<organism evidence="4 5">
    <name type="scientific">Oidiodendron maius (strain Zn)</name>
    <dbReference type="NCBI Taxonomy" id="913774"/>
    <lineage>
        <taxon>Eukaryota</taxon>
        <taxon>Fungi</taxon>
        <taxon>Dikarya</taxon>
        <taxon>Ascomycota</taxon>
        <taxon>Pezizomycotina</taxon>
        <taxon>Leotiomycetes</taxon>
        <taxon>Leotiomycetes incertae sedis</taxon>
        <taxon>Myxotrichaceae</taxon>
        <taxon>Oidiodendron</taxon>
    </lineage>
</organism>